<accession>A0A517SX70</accession>
<dbReference type="AlphaFoldDB" id="A0A517SX70"/>
<keyword evidence="2 4" id="KW-0238">DNA-binding</keyword>
<dbReference type="Gene3D" id="1.10.357.10">
    <property type="entry name" value="Tetracycline Repressor, domain 2"/>
    <property type="match status" value="1"/>
</dbReference>
<dbReference type="SUPFAM" id="SSF48498">
    <property type="entry name" value="Tetracyclin repressor-like, C-terminal domain"/>
    <property type="match status" value="1"/>
</dbReference>
<proteinExistence type="predicted"/>
<evidence type="ECO:0000313" key="6">
    <source>
        <dbReference type="EMBL" id="QDT60745.1"/>
    </source>
</evidence>
<dbReference type="Proteomes" id="UP000315003">
    <property type="component" value="Chromosome"/>
</dbReference>
<feature type="DNA-binding region" description="H-T-H motif" evidence="4">
    <location>
        <begin position="33"/>
        <end position="52"/>
    </location>
</feature>
<evidence type="ECO:0000256" key="2">
    <source>
        <dbReference type="ARBA" id="ARBA00023125"/>
    </source>
</evidence>
<protein>
    <submittedName>
        <fullName evidence="6">HTH-type transcriptional regulator AcrR</fullName>
    </submittedName>
</protein>
<evidence type="ECO:0000313" key="7">
    <source>
        <dbReference type="Proteomes" id="UP000315003"/>
    </source>
</evidence>
<dbReference type="EMBL" id="CP036272">
    <property type="protein sequence ID" value="QDT60745.1"/>
    <property type="molecule type" value="Genomic_DNA"/>
</dbReference>
<dbReference type="Pfam" id="PF14246">
    <property type="entry name" value="TetR_C_7"/>
    <property type="match status" value="1"/>
</dbReference>
<dbReference type="PRINTS" id="PR00455">
    <property type="entry name" value="HTHTETR"/>
</dbReference>
<keyword evidence="1" id="KW-0805">Transcription regulation</keyword>
<organism evidence="6 7">
    <name type="scientific">Stieleria bergensis</name>
    <dbReference type="NCBI Taxonomy" id="2528025"/>
    <lineage>
        <taxon>Bacteria</taxon>
        <taxon>Pseudomonadati</taxon>
        <taxon>Planctomycetota</taxon>
        <taxon>Planctomycetia</taxon>
        <taxon>Pirellulales</taxon>
        <taxon>Pirellulaceae</taxon>
        <taxon>Stieleria</taxon>
    </lineage>
</organism>
<name>A0A517SX70_9BACT</name>
<dbReference type="RefSeq" id="WP_145273894.1">
    <property type="nucleotide sequence ID" value="NZ_CP036272.1"/>
</dbReference>
<evidence type="ECO:0000259" key="5">
    <source>
        <dbReference type="PROSITE" id="PS50977"/>
    </source>
</evidence>
<dbReference type="InterPro" id="IPR050109">
    <property type="entry name" value="HTH-type_TetR-like_transc_reg"/>
</dbReference>
<dbReference type="Gene3D" id="1.10.10.60">
    <property type="entry name" value="Homeodomain-like"/>
    <property type="match status" value="1"/>
</dbReference>
<keyword evidence="3" id="KW-0804">Transcription</keyword>
<dbReference type="InterPro" id="IPR036271">
    <property type="entry name" value="Tet_transcr_reg_TetR-rel_C_sf"/>
</dbReference>
<dbReference type="PANTHER" id="PTHR30055">
    <property type="entry name" value="HTH-TYPE TRANSCRIPTIONAL REGULATOR RUTR"/>
    <property type="match status" value="1"/>
</dbReference>
<evidence type="ECO:0000256" key="3">
    <source>
        <dbReference type="ARBA" id="ARBA00023163"/>
    </source>
</evidence>
<sequence>MAKKANQKKPPTQELILAAAIKLFLEQGYRESNLDDVAKVAGVTKPTVYSHFGSKHGLLLAIVQQHAEGNAQRISTSLQSSGDTEADLLQFGHVFLSRLLSRDAMRWRRLALSETIDHPEIGKAIYAAGPARVIKAMTNYLKQETLAGRLCCEDPAMAAEAFIGMLVGIQPIRDCAGKPMPGKAKQEKICQSAVKMFLAAYGLEATGN</sequence>
<dbReference type="FunFam" id="1.10.10.60:FF:000141">
    <property type="entry name" value="TetR family transcriptional regulator"/>
    <property type="match status" value="1"/>
</dbReference>
<gene>
    <name evidence="6" type="primary">acrR</name>
    <name evidence="6" type="ORF">SV7mr_32710</name>
</gene>
<reference evidence="6 7" key="1">
    <citation type="submission" date="2019-02" db="EMBL/GenBank/DDBJ databases">
        <title>Deep-cultivation of Planctomycetes and their phenomic and genomic characterization uncovers novel biology.</title>
        <authorList>
            <person name="Wiegand S."/>
            <person name="Jogler M."/>
            <person name="Boedeker C."/>
            <person name="Pinto D."/>
            <person name="Vollmers J."/>
            <person name="Rivas-Marin E."/>
            <person name="Kohn T."/>
            <person name="Peeters S.H."/>
            <person name="Heuer A."/>
            <person name="Rast P."/>
            <person name="Oberbeckmann S."/>
            <person name="Bunk B."/>
            <person name="Jeske O."/>
            <person name="Meyerdierks A."/>
            <person name="Storesund J.E."/>
            <person name="Kallscheuer N."/>
            <person name="Luecker S."/>
            <person name="Lage O.M."/>
            <person name="Pohl T."/>
            <person name="Merkel B.J."/>
            <person name="Hornburger P."/>
            <person name="Mueller R.-W."/>
            <person name="Bruemmer F."/>
            <person name="Labrenz M."/>
            <person name="Spormann A.M."/>
            <person name="Op den Camp H."/>
            <person name="Overmann J."/>
            <person name="Amann R."/>
            <person name="Jetten M.S.M."/>
            <person name="Mascher T."/>
            <person name="Medema M.H."/>
            <person name="Devos D.P."/>
            <person name="Kaster A.-K."/>
            <person name="Ovreas L."/>
            <person name="Rohde M."/>
            <person name="Galperin M.Y."/>
            <person name="Jogler C."/>
        </authorList>
    </citation>
    <scope>NUCLEOTIDE SEQUENCE [LARGE SCALE GENOMIC DNA]</scope>
    <source>
        <strain evidence="6 7">SV_7m_r</strain>
    </source>
</reference>
<evidence type="ECO:0000256" key="4">
    <source>
        <dbReference type="PROSITE-ProRule" id="PRU00335"/>
    </source>
</evidence>
<dbReference type="GO" id="GO:0000976">
    <property type="term" value="F:transcription cis-regulatory region binding"/>
    <property type="evidence" value="ECO:0007669"/>
    <property type="project" value="TreeGrafter"/>
</dbReference>
<dbReference type="InterPro" id="IPR009057">
    <property type="entry name" value="Homeodomain-like_sf"/>
</dbReference>
<dbReference type="PANTHER" id="PTHR30055:SF146">
    <property type="entry name" value="HTH-TYPE TRANSCRIPTIONAL DUAL REGULATOR CECR"/>
    <property type="match status" value="1"/>
</dbReference>
<dbReference type="InterPro" id="IPR039536">
    <property type="entry name" value="TetR_C_Proteobacteria"/>
</dbReference>
<keyword evidence="7" id="KW-1185">Reference proteome</keyword>
<dbReference type="InterPro" id="IPR001647">
    <property type="entry name" value="HTH_TetR"/>
</dbReference>
<evidence type="ECO:0000256" key="1">
    <source>
        <dbReference type="ARBA" id="ARBA00023015"/>
    </source>
</evidence>
<dbReference type="OrthoDB" id="9809994at2"/>
<feature type="domain" description="HTH tetR-type" evidence="5">
    <location>
        <begin position="10"/>
        <end position="70"/>
    </location>
</feature>
<dbReference type="PROSITE" id="PS50977">
    <property type="entry name" value="HTH_TETR_2"/>
    <property type="match status" value="1"/>
</dbReference>
<dbReference type="Pfam" id="PF00440">
    <property type="entry name" value="TetR_N"/>
    <property type="match status" value="1"/>
</dbReference>
<dbReference type="SUPFAM" id="SSF46689">
    <property type="entry name" value="Homeodomain-like"/>
    <property type="match status" value="1"/>
</dbReference>
<dbReference type="GO" id="GO:0003700">
    <property type="term" value="F:DNA-binding transcription factor activity"/>
    <property type="evidence" value="ECO:0007669"/>
    <property type="project" value="TreeGrafter"/>
</dbReference>